<comment type="caution">
    <text evidence="1">The sequence shown here is derived from an EMBL/GenBank/DDBJ whole genome shotgun (WGS) entry which is preliminary data.</text>
</comment>
<reference evidence="1" key="1">
    <citation type="journal article" date="2021" name="Environ. Microbiol.">
        <title>Gene family expansions and transcriptome signatures uncover fungal adaptations to wood decay.</title>
        <authorList>
            <person name="Hage H."/>
            <person name="Miyauchi S."/>
            <person name="Viragh M."/>
            <person name="Drula E."/>
            <person name="Min B."/>
            <person name="Chaduli D."/>
            <person name="Navarro D."/>
            <person name="Favel A."/>
            <person name="Norest M."/>
            <person name="Lesage-Meessen L."/>
            <person name="Balint B."/>
            <person name="Merenyi Z."/>
            <person name="de Eugenio L."/>
            <person name="Morin E."/>
            <person name="Martinez A.T."/>
            <person name="Baldrian P."/>
            <person name="Stursova M."/>
            <person name="Martinez M.J."/>
            <person name="Novotny C."/>
            <person name="Magnuson J.K."/>
            <person name="Spatafora J.W."/>
            <person name="Maurice S."/>
            <person name="Pangilinan J."/>
            <person name="Andreopoulos W."/>
            <person name="LaButti K."/>
            <person name="Hundley H."/>
            <person name="Na H."/>
            <person name="Kuo A."/>
            <person name="Barry K."/>
            <person name="Lipzen A."/>
            <person name="Henrissat B."/>
            <person name="Riley R."/>
            <person name="Ahrendt S."/>
            <person name="Nagy L.G."/>
            <person name="Grigoriev I.V."/>
            <person name="Martin F."/>
            <person name="Rosso M.N."/>
        </authorList>
    </citation>
    <scope>NUCLEOTIDE SEQUENCE</scope>
    <source>
        <strain evidence="1">CBS 384.51</strain>
    </source>
</reference>
<organism evidence="1 2">
    <name type="scientific">Irpex rosettiformis</name>
    <dbReference type="NCBI Taxonomy" id="378272"/>
    <lineage>
        <taxon>Eukaryota</taxon>
        <taxon>Fungi</taxon>
        <taxon>Dikarya</taxon>
        <taxon>Basidiomycota</taxon>
        <taxon>Agaricomycotina</taxon>
        <taxon>Agaricomycetes</taxon>
        <taxon>Polyporales</taxon>
        <taxon>Irpicaceae</taxon>
        <taxon>Irpex</taxon>
    </lineage>
</organism>
<name>A0ACB8TVF9_9APHY</name>
<dbReference type="Proteomes" id="UP001055072">
    <property type="component" value="Unassembled WGS sequence"/>
</dbReference>
<dbReference type="EMBL" id="MU274926">
    <property type="protein sequence ID" value="KAI0086047.1"/>
    <property type="molecule type" value="Genomic_DNA"/>
</dbReference>
<accession>A0ACB8TVF9</accession>
<gene>
    <name evidence="1" type="ORF">BDY19DRAFT_996234</name>
</gene>
<evidence type="ECO:0000313" key="1">
    <source>
        <dbReference type="EMBL" id="KAI0086047.1"/>
    </source>
</evidence>
<evidence type="ECO:0000313" key="2">
    <source>
        <dbReference type="Proteomes" id="UP001055072"/>
    </source>
</evidence>
<keyword evidence="2" id="KW-1185">Reference proteome</keyword>
<sequence>MDKPLPDVPQPFPSMNRTLHPTATWANLTIDGRNHLRRFILYCLEEAQDLILAHEREAWAANIGGAMDELGERMLMGGWLPGLRRARRRRVAEKETQRATETTEGSQEDVNATIRQDDSYRGKAKKAECFTLGQPHTASKDANMRRNALSSLRTLAKKPVNPVPKPMPKHVLLTVSALEPRPGNMSDRQCVFLASTFSVPSDEGLSGPGYGEVLYGLDSWELLSSAEQSSLQLVGGTFSLFGIQEAQYPALVKVLRLSVFMYLSIILEQSLLADSNVPLRFPKPSLRPNQGPGEAGAAISRALSGGHVGGKSNAKRDSGLWAYFSRKKDDILQRAAPSLIRRGSVELPLSHEPSRSRSPVAGSRHDTGSTSQSPQRPRRFSFISDYRPLFLQASPDEGDPDTKEHTVDHPISLALAAVEKARSYLSTSPDVSFGPPGILVRLASREKSDQHHRLGGDDKAALNSLLGWECKHLRQGSAGKGMVDTSGFVRQQSFSVLYTEHVSQSPSRPSTPPSSVDPSRLVLCGQRRRWVTFRFYSPADECLGEAIVKLCSRADEPCDDPNCHSKRGDHELRFVHAGLRVTLLITGEPTLVPSNNEQLPETWVSCRICKKESLKTRMHDGTYLLSFAKFLELLIYSPSLCSMNPSLCEHTSLPPRPWQTADTPLPRSRLNIVRHFSYAGRVVSISLSQEEDVYEIRVPRLQIVRSKFEKPEEPDANAGTNFNHSNSVAVENDRRVLRREIMQFWQSLSEQMDKLEDNFILDHAENSYHKSLPRLPSADDAYDSFNEDGLATPKGNPSGLPPLPPNTPSTPNTQTAGRHAFPFPQKSDTSDATQHSSESSSHSTLSSDSTSSLERSSLQLLTSMRHTFQRTEQNLYTELSRVPSANLNDIRRSFESAGRGATKRLSAWEAKHASSPATTSEATAPSEPEWWKQGCHAVPGGNVIVRENDWGSIIAFTLSSTDYHNELSNMAINRSSSTASVPPTTPEVARPSFFSKTSSSRWFLSASPAPDPDQEDVIWHEPETYSAVISRKEHPKDTASILKLGITEVLRQKTLPDSSGSSTPSKLNNNSALGIKGIVPSAWAKPDVQISKQAADGLLSASSKEAVDKILQELEAASEPPSRSVRSSWSDHSPMSSSALIETSIRRGKASSIMTTDSDATTVGDRHPNGNHPEPPAPPPKDTPKSAGTPALSVSSSRVPTEPPTPSADDQPSLTSTFTTTLSSALRYVMKAGAAPSFPPKHHHGLLLAGSPAIDERPHIKYDWTIGKRLKFSCTVYYAKQFDALRRRCGIEDTFLQSLARSENWVAEGGKSRSNFWKTSDNQFIIKTLVNAWNVADLHVLIELGPSYFRHMDATANKPTVLAKLLGFFTVEIRNLETGNTQAKADLLVMENLFYNQNIVKTFDLKGIQGRKVKASSSGSGAKTLFDGDWIEGQQRALTLVQPHSKVVLHEAIKADSDFLARSNIMDYSLLLGINEEQKQIACGLVDTIGSYTFAKTLEYKAKQNLTSGKEVTVIPPNEYQERFINAMDNYFVACPDKWSKPLDDTKIPGDYLSLPSVL</sequence>
<protein>
    <submittedName>
        <fullName evidence="1">Uncharacterized protein</fullName>
    </submittedName>
</protein>
<proteinExistence type="predicted"/>